<dbReference type="PANTHER" id="PTHR10545:SF29">
    <property type="entry name" value="GH14572P-RELATED"/>
    <property type="match status" value="1"/>
</dbReference>
<evidence type="ECO:0000313" key="6">
    <source>
        <dbReference type="EMBL" id="CAB5020520.1"/>
    </source>
</evidence>
<name>A0A6J7KM68_9ZZZZ</name>
<dbReference type="GO" id="GO:0008080">
    <property type="term" value="F:N-acetyltransferase activity"/>
    <property type="evidence" value="ECO:0007669"/>
    <property type="project" value="UniProtKB-ARBA"/>
</dbReference>
<dbReference type="Gene3D" id="3.40.630.30">
    <property type="match status" value="1"/>
</dbReference>
<gene>
    <name evidence="5" type="ORF">UFOPK3752_02002</name>
    <name evidence="6" type="ORF">UFOPK4150_00219</name>
</gene>
<dbReference type="PANTHER" id="PTHR10545">
    <property type="entry name" value="DIAMINE N-ACETYLTRANSFERASE"/>
    <property type="match status" value="1"/>
</dbReference>
<dbReference type="CDD" id="cd04301">
    <property type="entry name" value="NAT_SF"/>
    <property type="match status" value="1"/>
</dbReference>
<accession>A0A6J7KM68</accession>
<organism evidence="5">
    <name type="scientific">freshwater metagenome</name>
    <dbReference type="NCBI Taxonomy" id="449393"/>
    <lineage>
        <taxon>unclassified sequences</taxon>
        <taxon>metagenomes</taxon>
        <taxon>ecological metagenomes</taxon>
    </lineage>
</organism>
<comment type="similarity">
    <text evidence="1">Belongs to the acetyltransferase family.</text>
</comment>
<sequence>MATELGKEQSREPFAGRIRPATVGDVPEILALIGKLAEYERAADSVVTTVEQLTALLFGGTGGAPGVAAHTPSGAPAAYAHVIDHPGEGTTLGAIALWFLNTSTWTGTHGVYLEDLYVRPHLRGRGYGTALLQTLAKVCLDRGYRRLEWSVLDWNEPALSFYRSIGAVAMDEWTVHRLSGEALVALATTSQDSSD</sequence>
<evidence type="ECO:0000256" key="2">
    <source>
        <dbReference type="ARBA" id="ARBA00022679"/>
    </source>
</evidence>
<evidence type="ECO:0000259" key="4">
    <source>
        <dbReference type="PROSITE" id="PS51186"/>
    </source>
</evidence>
<evidence type="ECO:0000256" key="3">
    <source>
        <dbReference type="ARBA" id="ARBA00023315"/>
    </source>
</evidence>
<feature type="domain" description="N-acetyltransferase" evidence="4">
    <location>
        <begin position="16"/>
        <end position="190"/>
    </location>
</feature>
<keyword evidence="3" id="KW-0012">Acyltransferase</keyword>
<dbReference type="InterPro" id="IPR016181">
    <property type="entry name" value="Acyl_CoA_acyltransferase"/>
</dbReference>
<dbReference type="EMBL" id="CAFBND010000116">
    <property type="protein sequence ID" value="CAB4956555.1"/>
    <property type="molecule type" value="Genomic_DNA"/>
</dbReference>
<dbReference type="SUPFAM" id="SSF55729">
    <property type="entry name" value="Acyl-CoA N-acyltransferases (Nat)"/>
    <property type="match status" value="1"/>
</dbReference>
<dbReference type="AlphaFoldDB" id="A0A6J7KM68"/>
<protein>
    <submittedName>
        <fullName evidence="5">Unannotated protein</fullName>
    </submittedName>
</protein>
<dbReference type="Pfam" id="PF00583">
    <property type="entry name" value="Acetyltransf_1"/>
    <property type="match status" value="1"/>
</dbReference>
<keyword evidence="2" id="KW-0808">Transferase</keyword>
<reference evidence="5" key="1">
    <citation type="submission" date="2020-05" db="EMBL/GenBank/DDBJ databases">
        <authorList>
            <person name="Chiriac C."/>
            <person name="Salcher M."/>
            <person name="Ghai R."/>
            <person name="Kavagutti S V."/>
        </authorList>
    </citation>
    <scope>NUCLEOTIDE SEQUENCE</scope>
</reference>
<dbReference type="InterPro" id="IPR051016">
    <property type="entry name" value="Diverse_Substrate_AcTransf"/>
</dbReference>
<evidence type="ECO:0000313" key="5">
    <source>
        <dbReference type="EMBL" id="CAB4956555.1"/>
    </source>
</evidence>
<proteinExistence type="inferred from homology"/>
<dbReference type="PROSITE" id="PS51186">
    <property type="entry name" value="GNAT"/>
    <property type="match status" value="1"/>
</dbReference>
<dbReference type="InterPro" id="IPR000182">
    <property type="entry name" value="GNAT_dom"/>
</dbReference>
<evidence type="ECO:0000256" key="1">
    <source>
        <dbReference type="ARBA" id="ARBA00008694"/>
    </source>
</evidence>
<dbReference type="FunFam" id="3.40.630.30:FF:000064">
    <property type="entry name" value="GNAT family acetyltransferase"/>
    <property type="match status" value="1"/>
</dbReference>
<dbReference type="EMBL" id="CAFBPU010000003">
    <property type="protein sequence ID" value="CAB5020520.1"/>
    <property type="molecule type" value="Genomic_DNA"/>
</dbReference>